<gene>
    <name evidence="2" type="ordered locus">BMS_3411</name>
</gene>
<dbReference type="AlphaFoldDB" id="E1X184"/>
<dbReference type="RefSeq" id="WP_014245923.1">
    <property type="nucleotide sequence ID" value="NC_016620.1"/>
</dbReference>
<feature type="signal peptide" evidence="1">
    <location>
        <begin position="1"/>
        <end position="18"/>
    </location>
</feature>
<dbReference type="EMBL" id="FQ312005">
    <property type="protein sequence ID" value="CBW28154.1"/>
    <property type="molecule type" value="Genomic_DNA"/>
</dbReference>
<protein>
    <submittedName>
        <fullName evidence="2">Exported protein</fullName>
    </submittedName>
</protein>
<proteinExistence type="predicted"/>
<keyword evidence="3" id="KW-1185">Reference proteome</keyword>
<evidence type="ECO:0000256" key="1">
    <source>
        <dbReference type="SAM" id="SignalP"/>
    </source>
</evidence>
<feature type="chain" id="PRO_5003154824" evidence="1">
    <location>
        <begin position="19"/>
        <end position="340"/>
    </location>
</feature>
<evidence type="ECO:0000313" key="3">
    <source>
        <dbReference type="Proteomes" id="UP000008963"/>
    </source>
</evidence>
<reference evidence="3" key="1">
    <citation type="journal article" date="2013" name="ISME J.">
        <title>A small predatory core genome in the divergent marine Bacteriovorax marinus SJ and the terrestrial Bdellovibrio bacteriovorus.</title>
        <authorList>
            <person name="Crossman L.C."/>
            <person name="Chen H."/>
            <person name="Cerdeno-Tarraga A.M."/>
            <person name="Brooks K."/>
            <person name="Quail M.A."/>
            <person name="Pineiro S.A."/>
            <person name="Hobley L."/>
            <person name="Sockett R.E."/>
            <person name="Bentley S.D."/>
            <person name="Parkhill J."/>
            <person name="Williams H.N."/>
            <person name="Stine O.C."/>
        </authorList>
    </citation>
    <scope>NUCLEOTIDE SEQUENCE [LARGE SCALE GENOMIC DNA]</scope>
    <source>
        <strain evidence="3">ATCC BAA-682 / DSM 15412 / SJ</strain>
    </source>
</reference>
<sequence length="340" mass="39368">MRKLLSLALFFTTLNIYAVAPSVEGLFRNPNSQDLDGNLIVLKAMIEREATEEEYFKPSFYKFIFSIEAEQRVKFLQVEYSEGKMSNDEVVSTLFLNNFFPKVKNDELIERSLFYSLLTMYGLNSSEAISSILKRYSMNYISNKDSLNKEKLDLFDKYKKYLTAVKENEDIKEELTSPLEGEDEEAKKKIQEIRSSSMYSENKALKLVKEGRNFFLNLDLGGVSAKFTNEEHRLVRMKVSKGTSDVESFFSDYILFNGRHELPKHIMIKDQSNINYNVRFLGLSIFNNTGDDLAKRALRYKKIEEENLAKNPKKDLMSQEEPVANAKGQKLITQKPVLVY</sequence>
<accession>E1X184</accession>
<dbReference type="KEGG" id="bmx:BMS_3411"/>
<evidence type="ECO:0000313" key="2">
    <source>
        <dbReference type="EMBL" id="CBW28154.1"/>
    </source>
</evidence>
<dbReference type="PATRIC" id="fig|862908.3.peg.3264"/>
<dbReference type="STRING" id="862908.BMS_3411"/>
<dbReference type="HOGENOM" id="CLU_815773_0_0_7"/>
<dbReference type="Proteomes" id="UP000008963">
    <property type="component" value="Chromosome"/>
</dbReference>
<organism evidence="2 3">
    <name type="scientific">Halobacteriovorax marinus (strain ATCC BAA-682 / DSM 15412 / SJ)</name>
    <name type="common">Bacteriovorax marinus</name>
    <dbReference type="NCBI Taxonomy" id="862908"/>
    <lineage>
        <taxon>Bacteria</taxon>
        <taxon>Pseudomonadati</taxon>
        <taxon>Bdellovibrionota</taxon>
        <taxon>Bacteriovoracia</taxon>
        <taxon>Bacteriovoracales</taxon>
        <taxon>Halobacteriovoraceae</taxon>
        <taxon>Halobacteriovorax</taxon>
    </lineage>
</organism>
<dbReference type="OrthoDB" id="5295937at2"/>
<name>E1X184_HALMS</name>
<keyword evidence="1" id="KW-0732">Signal</keyword>